<dbReference type="RefSeq" id="WP_185255653.1">
    <property type="nucleotide sequence ID" value="NZ_AP023368.1"/>
</dbReference>
<dbReference type="SUPFAM" id="SSF81324">
    <property type="entry name" value="Voltage-gated potassium channels"/>
    <property type="match status" value="1"/>
</dbReference>
<dbReference type="EMBL" id="AP023368">
    <property type="protein sequence ID" value="BCJ99933.1"/>
    <property type="molecule type" value="Genomic_DNA"/>
</dbReference>
<gene>
    <name evidence="3" type="ORF">bsdcttw_29740</name>
</gene>
<name>A0A7I8DNE4_9FIRM</name>
<evidence type="ECO:0000256" key="1">
    <source>
        <dbReference type="SAM" id="Phobius"/>
    </source>
</evidence>
<keyword evidence="1" id="KW-1133">Transmembrane helix</keyword>
<dbReference type="Gene3D" id="1.10.287.70">
    <property type="match status" value="1"/>
</dbReference>
<dbReference type="Proteomes" id="UP000515703">
    <property type="component" value="Chromosome"/>
</dbReference>
<organism evidence="3 4">
    <name type="scientific">Anaerocolumna chitinilytica</name>
    <dbReference type="NCBI Taxonomy" id="1727145"/>
    <lineage>
        <taxon>Bacteria</taxon>
        <taxon>Bacillati</taxon>
        <taxon>Bacillota</taxon>
        <taxon>Clostridia</taxon>
        <taxon>Lachnospirales</taxon>
        <taxon>Lachnospiraceae</taxon>
        <taxon>Anaerocolumna</taxon>
    </lineage>
</organism>
<keyword evidence="1" id="KW-0472">Membrane</keyword>
<proteinExistence type="predicted"/>
<dbReference type="KEGG" id="acht:bsdcttw_29740"/>
<keyword evidence="4" id="KW-1185">Reference proteome</keyword>
<feature type="transmembrane region" description="Helical" evidence="1">
    <location>
        <begin position="342"/>
        <end position="364"/>
    </location>
</feature>
<feature type="transmembrane region" description="Helical" evidence="1">
    <location>
        <begin position="410"/>
        <end position="437"/>
    </location>
</feature>
<dbReference type="SUPFAM" id="SSF141571">
    <property type="entry name" value="Pentapeptide repeat-like"/>
    <property type="match status" value="1"/>
</dbReference>
<sequence length="443" mass="51436">MKINYDKENRKYLDVIKGYREVTAKVIAKETAEQLQRKGNKKLPEETEHEVLFMDVKLNNLDWSKDPLELPNKTYSFVTFTDTKLGKTAVLSENEMYEQNATFWNVTFTNCEFQNIKFINCRFFGCKFINCKTKELGIIFEDCYFCKTTVGHNGKGEFETEMVSSQFIDCWITAKFKNCKLEYVLWENCSLILTSFNDCSLINSVFTECGFYDVVSNDSDIAGVSILKMKKADIEFYGQYADSEFHRSTYIDLMSYKNKSPRKKENSLDIKKMNREDAADLSKLYYTLVNSLHSKNGDIDFISEYKYQYQKHHMIAKEKWYLQIWDRISWALCGFGEKIFRFILWFAGIIIAFAIIYLFSGLQLPNREIQYVIIGGNPFDLMQLLKDFGLGIHFSVVTLSTVGYGNITPLGWVSTALCTLQILLGLLFVATFTSIIIKKIIRE</sequence>
<protein>
    <recommendedName>
        <fullName evidence="2">Potassium channel domain-containing protein</fullName>
    </recommendedName>
</protein>
<accession>A0A7I8DNE4</accession>
<evidence type="ECO:0000313" key="4">
    <source>
        <dbReference type="Proteomes" id="UP000515703"/>
    </source>
</evidence>
<dbReference type="Gene3D" id="2.160.20.80">
    <property type="entry name" value="E3 ubiquitin-protein ligase SopA"/>
    <property type="match status" value="1"/>
</dbReference>
<evidence type="ECO:0000313" key="3">
    <source>
        <dbReference type="EMBL" id="BCJ99933.1"/>
    </source>
</evidence>
<feature type="domain" description="Potassium channel" evidence="2">
    <location>
        <begin position="385"/>
        <end position="440"/>
    </location>
</feature>
<reference evidence="3 4" key="1">
    <citation type="submission" date="2020-08" db="EMBL/GenBank/DDBJ databases">
        <title>Draft genome sequencing of an Anaerocolumna strain isolated from anoxic soil subjected to BSD treatment.</title>
        <authorList>
            <person name="Uek A."/>
            <person name="Tonouchi A."/>
        </authorList>
    </citation>
    <scope>NUCLEOTIDE SEQUENCE [LARGE SCALE GENOMIC DNA]</scope>
    <source>
        <strain evidence="3 4">CTTW</strain>
    </source>
</reference>
<reference evidence="3 4" key="2">
    <citation type="submission" date="2020-08" db="EMBL/GenBank/DDBJ databases">
        <authorList>
            <person name="Ueki A."/>
            <person name="Tonouchi A."/>
        </authorList>
    </citation>
    <scope>NUCLEOTIDE SEQUENCE [LARGE SCALE GENOMIC DNA]</scope>
    <source>
        <strain evidence="3 4">CTTW</strain>
    </source>
</reference>
<keyword evidence="1" id="KW-0812">Transmembrane</keyword>
<feature type="transmembrane region" description="Helical" evidence="1">
    <location>
        <begin position="384"/>
        <end position="404"/>
    </location>
</feature>
<dbReference type="AlphaFoldDB" id="A0A7I8DNE4"/>
<dbReference type="InterPro" id="IPR013099">
    <property type="entry name" value="K_chnl_dom"/>
</dbReference>
<dbReference type="Pfam" id="PF07885">
    <property type="entry name" value="Ion_trans_2"/>
    <property type="match status" value="1"/>
</dbReference>
<evidence type="ECO:0000259" key="2">
    <source>
        <dbReference type="Pfam" id="PF07885"/>
    </source>
</evidence>